<proteinExistence type="predicted"/>
<evidence type="ECO:0000313" key="2">
    <source>
        <dbReference type="Proteomes" id="UP000053860"/>
    </source>
</evidence>
<evidence type="ECO:0000313" key="1">
    <source>
        <dbReference type="EMBL" id="KUK75659.1"/>
    </source>
</evidence>
<organism evidence="1 2">
    <name type="scientific">Proteiniphilum acetatigenes</name>
    <dbReference type="NCBI Taxonomy" id="294710"/>
    <lineage>
        <taxon>Bacteria</taxon>
        <taxon>Pseudomonadati</taxon>
        <taxon>Bacteroidota</taxon>
        <taxon>Bacteroidia</taxon>
        <taxon>Bacteroidales</taxon>
        <taxon>Dysgonomonadaceae</taxon>
        <taxon>Proteiniphilum</taxon>
    </lineage>
</organism>
<accession>A0A101HFB3</accession>
<evidence type="ECO:0008006" key="3">
    <source>
        <dbReference type="Google" id="ProtNLM"/>
    </source>
</evidence>
<dbReference type="Pfam" id="PF08889">
    <property type="entry name" value="WbqC"/>
    <property type="match status" value="1"/>
</dbReference>
<dbReference type="Proteomes" id="UP000053860">
    <property type="component" value="Unassembled WGS sequence"/>
</dbReference>
<protein>
    <recommendedName>
        <fullName evidence="3">WbqC-like family protein</fullName>
    </recommendedName>
</protein>
<sequence length="128" mass="14953">HLHWNAILSAYRSTPFFEYYEDEFRPCYEKRFSFLHDFNEELRQLICRLIGMETAITFTDHYIAGPPPGISDFRELIHPKRSAPFQTPPYYQVFAGKLGFIPDLSIIDLLFNMGNESRLILSKIDTGS</sequence>
<reference evidence="2" key="1">
    <citation type="journal article" date="2015" name="MBio">
        <title>Genome-Resolved Metagenomic Analysis Reveals Roles for Candidate Phyla and Other Microbial Community Members in Biogeochemical Transformations in Oil Reservoirs.</title>
        <authorList>
            <person name="Hu P."/>
            <person name="Tom L."/>
            <person name="Singh A."/>
            <person name="Thomas B.C."/>
            <person name="Baker B.J."/>
            <person name="Piceno Y.M."/>
            <person name="Andersen G.L."/>
            <person name="Banfield J.F."/>
        </authorList>
    </citation>
    <scope>NUCLEOTIDE SEQUENCE [LARGE SCALE GENOMIC DNA]</scope>
</reference>
<name>A0A101HFB3_9BACT</name>
<gene>
    <name evidence="1" type="ORF">XD92_1538</name>
</gene>
<dbReference type="EMBL" id="LGGN01000375">
    <property type="protein sequence ID" value="KUK75659.1"/>
    <property type="molecule type" value="Genomic_DNA"/>
</dbReference>
<feature type="non-terminal residue" evidence="1">
    <location>
        <position position="1"/>
    </location>
</feature>
<dbReference type="PATRIC" id="fig|294710.3.peg.212"/>
<dbReference type="AlphaFoldDB" id="A0A101HFB3"/>
<dbReference type="InterPro" id="IPR014985">
    <property type="entry name" value="WbqC"/>
</dbReference>
<comment type="caution">
    <text evidence="1">The sequence shown here is derived from an EMBL/GenBank/DDBJ whole genome shotgun (WGS) entry which is preliminary data.</text>
</comment>